<name>A0A5C7AZ70_9FLAO</name>
<proteinExistence type="predicted"/>
<keyword evidence="2" id="KW-1185">Reference proteome</keyword>
<dbReference type="Gene3D" id="2.115.10.20">
    <property type="entry name" value="Glycosyl hydrolase domain, family 43"/>
    <property type="match status" value="1"/>
</dbReference>
<dbReference type="Proteomes" id="UP000321790">
    <property type="component" value="Unassembled WGS sequence"/>
</dbReference>
<dbReference type="OrthoDB" id="1016412at2"/>
<dbReference type="InterPro" id="IPR050727">
    <property type="entry name" value="GH43_arabinanases"/>
</dbReference>
<dbReference type="RefSeq" id="WP_147133420.1">
    <property type="nucleotide sequence ID" value="NZ_VOSC01000019.1"/>
</dbReference>
<organism evidence="1 2">
    <name type="scientific">Seonamhaeicola algicola</name>
    <dbReference type="NCBI Taxonomy" id="1719036"/>
    <lineage>
        <taxon>Bacteria</taxon>
        <taxon>Pseudomonadati</taxon>
        <taxon>Bacteroidota</taxon>
        <taxon>Flavobacteriia</taxon>
        <taxon>Flavobacteriales</taxon>
        <taxon>Flavobacteriaceae</taxon>
    </lineage>
</organism>
<protein>
    <submittedName>
        <fullName evidence="1">Family 43 glycosylhydrolase</fullName>
    </submittedName>
</protein>
<dbReference type="SUPFAM" id="SSF75005">
    <property type="entry name" value="Arabinanase/levansucrase/invertase"/>
    <property type="match status" value="1"/>
</dbReference>
<evidence type="ECO:0000313" key="1">
    <source>
        <dbReference type="EMBL" id="TXE11765.1"/>
    </source>
</evidence>
<dbReference type="AlphaFoldDB" id="A0A5C7AZ70"/>
<accession>A0A5C7AZ70</accession>
<sequence>MKFFITILCFVTLLFSCNTKQESKAENITETKPQYTQEDYDFLAIGNPNKMSAASKRALRNNYHKNDQWFGTFNNHELKGDIGYEKGVIRRDPTMVIQVNGLYYTWYSKSVGKTYGFGTGDPEKKVFPWDKTEIWYATSKDGWDWKEQGVAITYGPKGAYDDRSVFTPEILAHNGKYYLVYQCVKAPYLNRTFNTVGMSIANSPNGPWKRLEAPILEASKDGEWLGEEDSRFAVKSQGSFDSQKVHDPTLLYYKNKFYLYYKGERMGERNTAGGREIRWGVAIADSITGPYVKSEYNPITHSGHELCVWKYKEGIAMVSSHDGPERQTIQYAPDGINFEIMAYVNWVPSAMGLVTTLDNDKHPTEALSWGLHHMSKNYPGKPWWAGDQYLARFSFSRNRNTKAEFADGYKD</sequence>
<evidence type="ECO:0000313" key="2">
    <source>
        <dbReference type="Proteomes" id="UP000321790"/>
    </source>
</evidence>
<dbReference type="PROSITE" id="PS51257">
    <property type="entry name" value="PROKAR_LIPOPROTEIN"/>
    <property type="match status" value="1"/>
</dbReference>
<comment type="caution">
    <text evidence="1">The sequence shown here is derived from an EMBL/GenBank/DDBJ whole genome shotgun (WGS) entry which is preliminary data.</text>
</comment>
<dbReference type="EMBL" id="VOSC01000019">
    <property type="protein sequence ID" value="TXE11765.1"/>
    <property type="molecule type" value="Genomic_DNA"/>
</dbReference>
<reference evidence="2" key="1">
    <citation type="submission" date="2019-08" db="EMBL/GenBank/DDBJ databases">
        <title>Seonamhaeicola sediminis sp. nov., isolated from marine sediment.</title>
        <authorList>
            <person name="Cao W.R."/>
        </authorList>
    </citation>
    <scope>NUCLEOTIDE SEQUENCE [LARGE SCALE GENOMIC DNA]</scope>
    <source>
        <strain evidence="2">Gy8</strain>
    </source>
</reference>
<dbReference type="PANTHER" id="PTHR43301">
    <property type="entry name" value="ARABINAN ENDO-1,5-ALPHA-L-ARABINOSIDASE"/>
    <property type="match status" value="1"/>
</dbReference>
<dbReference type="GO" id="GO:0016787">
    <property type="term" value="F:hydrolase activity"/>
    <property type="evidence" value="ECO:0007669"/>
    <property type="project" value="UniProtKB-KW"/>
</dbReference>
<keyword evidence="1" id="KW-0378">Hydrolase</keyword>
<dbReference type="PANTHER" id="PTHR43301:SF3">
    <property type="entry name" value="ARABINAN ENDO-1,5-ALPHA-L-ARABINOSIDASE A-RELATED"/>
    <property type="match status" value="1"/>
</dbReference>
<dbReference type="CDD" id="cd08992">
    <property type="entry name" value="GH117"/>
    <property type="match status" value="1"/>
</dbReference>
<dbReference type="InterPro" id="IPR023296">
    <property type="entry name" value="Glyco_hydro_beta-prop_sf"/>
</dbReference>
<gene>
    <name evidence="1" type="ORF">FUA26_06775</name>
</gene>